<reference evidence="1 2" key="1">
    <citation type="journal article" date="2019" name="Nat. Microbiol.">
        <title>Mediterranean grassland soil C-N compound turnover is dependent on rainfall and depth, and is mediated by genomically divergent microorganisms.</title>
        <authorList>
            <person name="Diamond S."/>
            <person name="Andeer P.F."/>
            <person name="Li Z."/>
            <person name="Crits-Christoph A."/>
            <person name="Burstein D."/>
            <person name="Anantharaman K."/>
            <person name="Lane K.R."/>
            <person name="Thomas B.C."/>
            <person name="Pan C."/>
            <person name="Northen T.R."/>
            <person name="Banfield J.F."/>
        </authorList>
    </citation>
    <scope>NUCLEOTIDE SEQUENCE [LARGE SCALE GENOMIC DNA]</scope>
    <source>
        <strain evidence="1">NP_1</strain>
    </source>
</reference>
<gene>
    <name evidence="1" type="ORF">E6G98_13905</name>
</gene>
<dbReference type="GO" id="GO:0004527">
    <property type="term" value="F:exonuclease activity"/>
    <property type="evidence" value="ECO:0007669"/>
    <property type="project" value="UniProtKB-KW"/>
</dbReference>
<keyword evidence="1" id="KW-0378">Hydrolase</keyword>
<comment type="caution">
    <text evidence="1">The sequence shown here is derived from an EMBL/GenBank/DDBJ whole genome shotgun (WGS) entry which is preliminary data.</text>
</comment>
<dbReference type="InterPro" id="IPR036866">
    <property type="entry name" value="RibonucZ/Hydroxyglut_hydro"/>
</dbReference>
<dbReference type="PANTHER" id="PTHR43694">
    <property type="entry name" value="RIBONUCLEASE J"/>
    <property type="match status" value="1"/>
</dbReference>
<dbReference type="Gene3D" id="3.60.15.10">
    <property type="entry name" value="Ribonuclease Z/Hydroxyacylglutathione hydrolase-like"/>
    <property type="match status" value="1"/>
</dbReference>
<evidence type="ECO:0000313" key="1">
    <source>
        <dbReference type="EMBL" id="TMJ07039.1"/>
    </source>
</evidence>
<dbReference type="EMBL" id="VBAI01000293">
    <property type="protein sequence ID" value="TMJ07039.1"/>
    <property type="molecule type" value="Genomic_DNA"/>
</dbReference>
<evidence type="ECO:0000313" key="2">
    <source>
        <dbReference type="Proteomes" id="UP000315217"/>
    </source>
</evidence>
<dbReference type="PANTHER" id="PTHR43694:SF1">
    <property type="entry name" value="RIBONUCLEASE J"/>
    <property type="match status" value="1"/>
</dbReference>
<dbReference type="AlphaFoldDB" id="A0A537LG96"/>
<accession>A0A537LG96</accession>
<keyword evidence="1" id="KW-0269">Exonuclease</keyword>
<feature type="non-terminal residue" evidence="1">
    <location>
        <position position="453"/>
    </location>
</feature>
<dbReference type="Proteomes" id="UP000315217">
    <property type="component" value="Unassembled WGS sequence"/>
</dbReference>
<keyword evidence="1" id="KW-0540">Nuclease</keyword>
<dbReference type="SUPFAM" id="SSF56281">
    <property type="entry name" value="Metallo-hydrolase/oxidoreductase"/>
    <property type="match status" value="1"/>
</dbReference>
<proteinExistence type="predicted"/>
<organism evidence="1 2">
    <name type="scientific">Candidatus Segetimicrobium genomatis</name>
    <dbReference type="NCBI Taxonomy" id="2569760"/>
    <lineage>
        <taxon>Bacteria</taxon>
        <taxon>Bacillati</taxon>
        <taxon>Candidatus Sysuimicrobiota</taxon>
        <taxon>Candidatus Sysuimicrobiia</taxon>
        <taxon>Candidatus Sysuimicrobiales</taxon>
        <taxon>Candidatus Segetimicrobiaceae</taxon>
        <taxon>Candidatus Segetimicrobium</taxon>
    </lineage>
</organism>
<sequence length="453" mass="50924">MSTVITVYDGANTIGGNKIFLEDGDTAVFIDFGTPFHTRGLYFEEFMQPRSRTGLLDLIQMGLLPPIVGVYRSDMEDPTGRAWERAQRYPYFRRVKADAVLLSHAHMDHCGYISFLDIAIPVVATCMTAYLAKAIQDCGAHQFEGEMCYTVPKVAGAGDEGTIGAGKHKDFPFDRRAYLITDKLCEDTDDFWNLSPSAPRGRYFPPQKLRVADRMGRRSVRFFPVDHSIYGSAALAVETAAGWVVYTGDLRRHGGKSALTETFITEASSLNPVALLCEGTNINREPGPTEEQVFESCLEAVKDAAGQLVLADFGPRNVERLLMFLEIARRTSRRLAVTDKDAYLLTAMHAVDPSIPTPKTDRHLTVYRRALAQPKLWVERVREWYPDQVTASEVHDHPGDYICCFSFFDITELVDIDPRGGSWIYSSSEPHDEEQQFEIGRLGNWLSRFNLKP</sequence>
<name>A0A537LG96_9BACT</name>
<protein>
    <submittedName>
        <fullName evidence="1">Exonuclease</fullName>
    </submittedName>
</protein>